<evidence type="ECO:0000313" key="2">
    <source>
        <dbReference type="Proteomes" id="UP000215199"/>
    </source>
</evidence>
<keyword evidence="1" id="KW-0540">Nuclease</keyword>
<comment type="caution">
    <text evidence="1">The sequence shown here is derived from an EMBL/GenBank/DDBJ whole genome shotgun (WGS) entry which is preliminary data.</text>
</comment>
<dbReference type="RefSeq" id="WP_093949784.1">
    <property type="nucleotide sequence ID" value="NZ_NMUL01000023.1"/>
</dbReference>
<organism evidence="1 2">
    <name type="scientific">Amycolatopsis vastitatis</name>
    <dbReference type="NCBI Taxonomy" id="1905142"/>
    <lineage>
        <taxon>Bacteria</taxon>
        <taxon>Bacillati</taxon>
        <taxon>Actinomycetota</taxon>
        <taxon>Actinomycetes</taxon>
        <taxon>Pseudonocardiales</taxon>
        <taxon>Pseudonocardiaceae</taxon>
        <taxon>Amycolatopsis</taxon>
    </lineage>
</organism>
<sequence length="404" mass="44296">MTVPPLVEYGDAVSVALDDAAGRALAASRVVEAVPDPFVPGHWQIRAKGTIGVAAVHLPGGGTLDLRITPKVPIRRLLYLLGFSRNDKGWRDEDVQVSADEDLLPALARLFATQAETALRQGMLKGYVSVDETALVMRGRVRMSEQARRHHGRLVPLEVTHDEFTEDIAENRLLRAACESLLRTSRGIPDDVCGRLLRLRARLSEITPVRRGTEIPVWQPSRLNARYHSALRLAGIVLQGSSVESAPGDVTVSGFLFDMARVFEDFVTTALGESLASLPGYCRSQARHHLDESQAIRIIPDFVRYADDGTPLAVADAKYKAEKPAGFPDADLYQMLAYCTALGLSAGHLVYAAGNGSVATHRVRHAGVVIHQHALDLDQSPDELRRSVDKLASFLDPEIRYLRH</sequence>
<gene>
    <name evidence="1" type="ORF">CF165_23965</name>
</gene>
<dbReference type="EMBL" id="NMUL01000023">
    <property type="protein sequence ID" value="OXM65380.1"/>
    <property type="molecule type" value="Genomic_DNA"/>
</dbReference>
<dbReference type="PANTHER" id="PTHR38733">
    <property type="entry name" value="PROTEIN MCRC"/>
    <property type="match status" value="1"/>
</dbReference>
<name>A0A229T2Z0_9PSEU</name>
<dbReference type="GO" id="GO:0004519">
    <property type="term" value="F:endonuclease activity"/>
    <property type="evidence" value="ECO:0007669"/>
    <property type="project" value="UniProtKB-KW"/>
</dbReference>
<dbReference type="OrthoDB" id="5148566at2"/>
<keyword evidence="1" id="KW-0255">Endonuclease</keyword>
<dbReference type="Pfam" id="PF10117">
    <property type="entry name" value="McrBC"/>
    <property type="match status" value="1"/>
</dbReference>
<reference evidence="2" key="1">
    <citation type="submission" date="2017-07" db="EMBL/GenBank/DDBJ databases">
        <title>Comparative genome mining reveals phylogenetic distribution patterns of secondary metabolites in Amycolatopsis.</title>
        <authorList>
            <person name="Adamek M."/>
            <person name="Alanjary M."/>
            <person name="Sales-Ortells H."/>
            <person name="Goodfellow M."/>
            <person name="Bull A.T."/>
            <person name="Kalinowski J."/>
            <person name="Ziemert N."/>
        </authorList>
    </citation>
    <scope>NUCLEOTIDE SEQUENCE [LARGE SCALE GENOMIC DNA]</scope>
    <source>
        <strain evidence="2">H5</strain>
    </source>
</reference>
<dbReference type="Proteomes" id="UP000215199">
    <property type="component" value="Unassembled WGS sequence"/>
</dbReference>
<dbReference type="PANTHER" id="PTHR38733:SF1">
    <property type="entry name" value="TYPE IV METHYL-DIRECTED RESTRICTION ENZYME ECOKMCRBC"/>
    <property type="match status" value="1"/>
</dbReference>
<keyword evidence="1" id="KW-0378">Hydrolase</keyword>
<protein>
    <submittedName>
        <fullName evidence="1">Restriction endonuclease</fullName>
    </submittedName>
</protein>
<accession>A0A229T2Z0</accession>
<dbReference type="InterPro" id="IPR019292">
    <property type="entry name" value="McrC"/>
</dbReference>
<proteinExistence type="predicted"/>
<evidence type="ECO:0000313" key="1">
    <source>
        <dbReference type="EMBL" id="OXM65380.1"/>
    </source>
</evidence>
<keyword evidence="2" id="KW-1185">Reference proteome</keyword>
<dbReference type="AlphaFoldDB" id="A0A229T2Z0"/>